<feature type="transmembrane region" description="Helical" evidence="6">
    <location>
        <begin position="81"/>
        <end position="99"/>
    </location>
</feature>
<feature type="transmembrane region" description="Helical" evidence="6">
    <location>
        <begin position="105"/>
        <end position="124"/>
    </location>
</feature>
<sequence length="283" mass="31513">MMEPSASTTAAPAPAAAPASGEAAKASSPTQAAEVLRQFSTQFKTQLSQVQVPPAIKERTDELERRISSTDIARINGYMRLVNLVAAGGLWITCFFRMFQVPSYSHFLVIIYIMFLSAGLAFIENHERFPSIADRVKINFGFMFSATGKASYILCIAFLAVSQGWIGWILGLCFFFLALFNFFLIHRHPAYKQTMMQPTGWIGWILGLCFFFLALFNFFLIHRHPAYKQTMMQPTGAAATTAQQQEEADLEAMPELRYNQKQAQVPVSGTSTANKAQPSHVSV</sequence>
<evidence type="ECO:0000256" key="2">
    <source>
        <dbReference type="ARBA" id="ARBA00022692"/>
    </source>
</evidence>
<organism evidence="7 8">
    <name type="scientific">Phytophthora palmivora</name>
    <dbReference type="NCBI Taxonomy" id="4796"/>
    <lineage>
        <taxon>Eukaryota</taxon>
        <taxon>Sar</taxon>
        <taxon>Stramenopiles</taxon>
        <taxon>Oomycota</taxon>
        <taxon>Peronosporomycetes</taxon>
        <taxon>Peronosporales</taxon>
        <taxon>Peronosporaceae</taxon>
        <taxon>Phytophthora</taxon>
    </lineage>
</organism>
<dbReference type="EMBL" id="NCKW01009549">
    <property type="protein sequence ID" value="POM66699.1"/>
    <property type="molecule type" value="Genomic_DNA"/>
</dbReference>
<dbReference type="Pfam" id="PF08507">
    <property type="entry name" value="COPI_assoc"/>
    <property type="match status" value="1"/>
</dbReference>
<evidence type="ECO:0000313" key="8">
    <source>
        <dbReference type="Proteomes" id="UP000237271"/>
    </source>
</evidence>
<evidence type="ECO:0000256" key="5">
    <source>
        <dbReference type="SAM" id="MobiDB-lite"/>
    </source>
</evidence>
<keyword evidence="2 6" id="KW-0812">Transmembrane</keyword>
<evidence type="ECO:0000256" key="4">
    <source>
        <dbReference type="ARBA" id="ARBA00023136"/>
    </source>
</evidence>
<keyword evidence="3 6" id="KW-1133">Transmembrane helix</keyword>
<feature type="transmembrane region" description="Helical" evidence="6">
    <location>
        <begin position="136"/>
        <end position="159"/>
    </location>
</feature>
<dbReference type="AlphaFoldDB" id="A0A2P4XMH1"/>
<keyword evidence="4 6" id="KW-0472">Membrane</keyword>
<feature type="region of interest" description="Disordered" evidence="5">
    <location>
        <begin position="263"/>
        <end position="283"/>
    </location>
</feature>
<feature type="transmembrane region" description="Helical" evidence="6">
    <location>
        <begin position="201"/>
        <end position="221"/>
    </location>
</feature>
<accession>A0A2P4XMH1</accession>
<dbReference type="GO" id="GO:0016020">
    <property type="term" value="C:membrane"/>
    <property type="evidence" value="ECO:0007669"/>
    <property type="project" value="UniProtKB-SubCell"/>
</dbReference>
<feature type="region of interest" description="Disordered" evidence="5">
    <location>
        <begin position="1"/>
        <end position="28"/>
    </location>
</feature>
<dbReference type="OrthoDB" id="203284at2759"/>
<name>A0A2P4XMH1_9STRA</name>
<proteinExistence type="predicted"/>
<evidence type="ECO:0000256" key="6">
    <source>
        <dbReference type="SAM" id="Phobius"/>
    </source>
</evidence>
<protein>
    <submittedName>
        <fullName evidence="7">Uncharacterized protein</fullName>
    </submittedName>
</protein>
<dbReference type="InterPro" id="IPR013714">
    <property type="entry name" value="Golgi_TVP15"/>
</dbReference>
<evidence type="ECO:0000313" key="7">
    <source>
        <dbReference type="EMBL" id="POM66699.1"/>
    </source>
</evidence>
<comment type="caution">
    <text evidence="7">The sequence shown here is derived from an EMBL/GenBank/DDBJ whole genome shotgun (WGS) entry which is preliminary data.</text>
</comment>
<evidence type="ECO:0000256" key="3">
    <source>
        <dbReference type="ARBA" id="ARBA00022989"/>
    </source>
</evidence>
<gene>
    <name evidence="7" type="ORF">PHPALM_17390</name>
</gene>
<dbReference type="PANTHER" id="PTHR38894:SF1">
    <property type="entry name" value="TRANSMEMBRANE PROTEIN"/>
    <property type="match status" value="1"/>
</dbReference>
<reference evidence="7 8" key="1">
    <citation type="journal article" date="2017" name="Genome Biol. Evol.">
        <title>Phytophthora megakarya and P. palmivora, closely related causal agents of cacao black pod rot, underwent increases in genome sizes and gene numbers by different mechanisms.</title>
        <authorList>
            <person name="Ali S.S."/>
            <person name="Shao J."/>
            <person name="Lary D.J."/>
            <person name="Kronmiller B."/>
            <person name="Shen D."/>
            <person name="Strem M.D."/>
            <person name="Amoako-Attah I."/>
            <person name="Akrofi A.Y."/>
            <person name="Begoude B.A."/>
            <person name="Ten Hoopen G.M."/>
            <person name="Coulibaly K."/>
            <person name="Kebe B.I."/>
            <person name="Melnick R.L."/>
            <person name="Guiltinan M.J."/>
            <person name="Tyler B.M."/>
            <person name="Meinhardt L.W."/>
            <person name="Bailey B.A."/>
        </authorList>
    </citation>
    <scope>NUCLEOTIDE SEQUENCE [LARGE SCALE GENOMIC DNA]</scope>
    <source>
        <strain evidence="8">sbr112.9</strain>
    </source>
</reference>
<comment type="subcellular location">
    <subcellularLocation>
        <location evidence="1">Membrane</location>
        <topology evidence="1">Multi-pass membrane protein</topology>
    </subcellularLocation>
</comment>
<feature type="transmembrane region" description="Helical" evidence="6">
    <location>
        <begin position="165"/>
        <end position="185"/>
    </location>
</feature>
<dbReference type="PANTHER" id="PTHR38894">
    <property type="entry name" value="TRANSMEMBRANE PROTEIN"/>
    <property type="match status" value="1"/>
</dbReference>
<keyword evidence="8" id="KW-1185">Reference proteome</keyword>
<dbReference type="Proteomes" id="UP000237271">
    <property type="component" value="Unassembled WGS sequence"/>
</dbReference>
<evidence type="ECO:0000256" key="1">
    <source>
        <dbReference type="ARBA" id="ARBA00004141"/>
    </source>
</evidence>